<organism evidence="5 6">
    <name type="scientific">Fusarium equiseti</name>
    <name type="common">Fusarium scirpi</name>
    <dbReference type="NCBI Taxonomy" id="61235"/>
    <lineage>
        <taxon>Eukaryota</taxon>
        <taxon>Fungi</taxon>
        <taxon>Dikarya</taxon>
        <taxon>Ascomycota</taxon>
        <taxon>Pezizomycotina</taxon>
        <taxon>Sordariomycetes</taxon>
        <taxon>Hypocreomycetidae</taxon>
        <taxon>Hypocreales</taxon>
        <taxon>Nectriaceae</taxon>
        <taxon>Fusarium</taxon>
        <taxon>Fusarium incarnatum-equiseti species complex</taxon>
    </lineage>
</organism>
<dbReference type="GO" id="GO:0009098">
    <property type="term" value="P:L-leucine biosynthetic process"/>
    <property type="evidence" value="ECO:0007669"/>
    <property type="project" value="TreeGrafter"/>
</dbReference>
<dbReference type="GO" id="GO:0004084">
    <property type="term" value="F:branched-chain-amino-acid transaminase activity"/>
    <property type="evidence" value="ECO:0007669"/>
    <property type="project" value="InterPro"/>
</dbReference>
<comment type="similarity">
    <text evidence="2">Belongs to the class-IV pyridoxal-phosphate-dependent aminotransferase family.</text>
</comment>
<evidence type="ECO:0000256" key="3">
    <source>
        <dbReference type="ARBA" id="ARBA00022898"/>
    </source>
</evidence>
<dbReference type="EMBL" id="CAJSTJ010000140">
    <property type="protein sequence ID" value="CAG7561095.1"/>
    <property type="molecule type" value="Genomic_DNA"/>
</dbReference>
<reference evidence="5" key="1">
    <citation type="submission" date="2021-05" db="EMBL/GenBank/DDBJ databases">
        <authorList>
            <person name="Khan N."/>
        </authorList>
    </citation>
    <scope>NUCLEOTIDE SEQUENCE</scope>
</reference>
<proteinExistence type="inferred from homology"/>
<feature type="compositionally biased region" description="Polar residues" evidence="4">
    <location>
        <begin position="1"/>
        <end position="14"/>
    </location>
</feature>
<dbReference type="GO" id="GO:0005739">
    <property type="term" value="C:mitochondrion"/>
    <property type="evidence" value="ECO:0007669"/>
    <property type="project" value="TreeGrafter"/>
</dbReference>
<evidence type="ECO:0000313" key="6">
    <source>
        <dbReference type="Proteomes" id="UP000693738"/>
    </source>
</evidence>
<gene>
    <name evidence="5" type="ORF">FEQUK3_LOCUS6804</name>
</gene>
<protein>
    <submittedName>
        <fullName evidence="5">Uncharacterized protein</fullName>
    </submittedName>
</protein>
<dbReference type="PANTHER" id="PTHR11825:SF69">
    <property type="entry name" value="BRANCHED-CHAIN-AMINO-ACID AMINOTRANSFERASE"/>
    <property type="match status" value="1"/>
</dbReference>
<evidence type="ECO:0000313" key="5">
    <source>
        <dbReference type="EMBL" id="CAG7561095.1"/>
    </source>
</evidence>
<sequence>MADPANTQNSNNAPSERPLDASKLIVTKTDKPNPIPEPGSAALWAQNACCDHMVTARWTAGQGWEAPELQPYGDISISPAASCLHYATQCFEGMELYQTFPTRLPYHFTDDALNGGFPRTSPEDFCIFARLSSALDDKIILEGITRQSVLDRARSKLSDNIEVVEAKFTMVTYSCKWNDPESSGIAMAYRTQFFIFPISVIGLEGRDMDISLQGSVLSDGCAETIKGWLRDIMFGNEAHEWSVTAEEGQAADIVLQTV</sequence>
<dbReference type="InterPro" id="IPR005786">
    <property type="entry name" value="B_amino_transII"/>
</dbReference>
<dbReference type="AlphaFoldDB" id="A0A8J2NJF0"/>
<accession>A0A8J2NJF0</accession>
<dbReference type="PANTHER" id="PTHR11825">
    <property type="entry name" value="SUBGROUP IIII AMINOTRANSFERASE"/>
    <property type="match status" value="1"/>
</dbReference>
<dbReference type="GO" id="GO:0009099">
    <property type="term" value="P:L-valine biosynthetic process"/>
    <property type="evidence" value="ECO:0007669"/>
    <property type="project" value="TreeGrafter"/>
</dbReference>
<feature type="region of interest" description="Disordered" evidence="4">
    <location>
        <begin position="1"/>
        <end position="22"/>
    </location>
</feature>
<evidence type="ECO:0000256" key="4">
    <source>
        <dbReference type="SAM" id="MobiDB-lite"/>
    </source>
</evidence>
<keyword evidence="3" id="KW-0663">Pyridoxal phosphate</keyword>
<evidence type="ECO:0000256" key="2">
    <source>
        <dbReference type="ARBA" id="ARBA00009320"/>
    </source>
</evidence>
<comment type="cofactor">
    <cofactor evidence="1">
        <name>pyridoxal 5'-phosphate</name>
        <dbReference type="ChEBI" id="CHEBI:597326"/>
    </cofactor>
</comment>
<comment type="caution">
    <text evidence="5">The sequence shown here is derived from an EMBL/GenBank/DDBJ whole genome shotgun (WGS) entry which is preliminary data.</text>
</comment>
<dbReference type="Proteomes" id="UP000693738">
    <property type="component" value="Unassembled WGS sequence"/>
</dbReference>
<name>A0A8J2NJF0_FUSEQ</name>
<evidence type="ECO:0000256" key="1">
    <source>
        <dbReference type="ARBA" id="ARBA00001933"/>
    </source>
</evidence>